<protein>
    <submittedName>
        <fullName evidence="1">Uncharacterized protein</fullName>
    </submittedName>
</protein>
<evidence type="ECO:0000313" key="2">
    <source>
        <dbReference type="Proteomes" id="UP000310066"/>
    </source>
</evidence>
<reference evidence="1 2" key="1">
    <citation type="submission" date="2017-03" db="EMBL/GenBank/DDBJ databases">
        <title>Genomes of endolithic fungi from Antarctica.</title>
        <authorList>
            <person name="Coleine C."/>
            <person name="Masonjones S."/>
            <person name="Stajich J.E."/>
        </authorList>
    </citation>
    <scope>NUCLEOTIDE SEQUENCE [LARGE SCALE GENOMIC DNA]</scope>
    <source>
        <strain evidence="1 2">CCFEE 5311</strain>
    </source>
</reference>
<dbReference type="OrthoDB" id="10419923at2759"/>
<proteinExistence type="predicted"/>
<comment type="caution">
    <text evidence="1">The sequence shown here is derived from an EMBL/GenBank/DDBJ whole genome shotgun (WGS) entry which is preliminary data.</text>
</comment>
<organism evidence="1 2">
    <name type="scientific">Friedmanniomyces endolithicus</name>
    <dbReference type="NCBI Taxonomy" id="329885"/>
    <lineage>
        <taxon>Eukaryota</taxon>
        <taxon>Fungi</taxon>
        <taxon>Dikarya</taxon>
        <taxon>Ascomycota</taxon>
        <taxon>Pezizomycotina</taxon>
        <taxon>Dothideomycetes</taxon>
        <taxon>Dothideomycetidae</taxon>
        <taxon>Mycosphaerellales</taxon>
        <taxon>Teratosphaeriaceae</taxon>
        <taxon>Friedmanniomyces</taxon>
    </lineage>
</organism>
<evidence type="ECO:0000313" key="1">
    <source>
        <dbReference type="EMBL" id="TKA47865.1"/>
    </source>
</evidence>
<dbReference type="EMBL" id="NAJP01000004">
    <property type="protein sequence ID" value="TKA47865.1"/>
    <property type="molecule type" value="Genomic_DNA"/>
</dbReference>
<dbReference type="Proteomes" id="UP000310066">
    <property type="component" value="Unassembled WGS sequence"/>
</dbReference>
<accession>A0A4U0VHW0</accession>
<name>A0A4U0VHW0_9PEZI</name>
<dbReference type="AlphaFoldDB" id="A0A4U0VHW0"/>
<sequence>MDGYDAAAGCSRLVGRLMEGLERGWVASGLGREVEWTGAKLVLGECVTREEILERVRGEGGLGLERLTIG</sequence>
<gene>
    <name evidence="1" type="ORF">B0A54_01354</name>
</gene>